<dbReference type="Proteomes" id="UP000001285">
    <property type="component" value="Chromosome"/>
</dbReference>
<comment type="catalytic activity">
    <reaction evidence="5">
        <text>O-phospho-L-tyrosyl-[protein] + H2O = L-tyrosyl-[protein] + phosphate</text>
        <dbReference type="Rhea" id="RHEA:10684"/>
        <dbReference type="Rhea" id="RHEA-COMP:10136"/>
        <dbReference type="Rhea" id="RHEA-COMP:20101"/>
        <dbReference type="ChEBI" id="CHEBI:15377"/>
        <dbReference type="ChEBI" id="CHEBI:43474"/>
        <dbReference type="ChEBI" id="CHEBI:46858"/>
        <dbReference type="ChEBI" id="CHEBI:61978"/>
        <dbReference type="EC" id="3.1.3.48"/>
    </reaction>
</comment>
<dbReference type="EC" id="3.1.3.48" evidence="2"/>
<dbReference type="Pfam" id="PF01451">
    <property type="entry name" value="LMWPc"/>
    <property type="match status" value="1"/>
</dbReference>
<accession>G2KU48</accession>
<dbReference type="PANTHER" id="PTHR11717">
    <property type="entry name" value="LOW MOLECULAR WEIGHT PROTEIN TYROSINE PHOSPHATASE"/>
    <property type="match status" value="1"/>
</dbReference>
<protein>
    <recommendedName>
        <fullName evidence="2">protein-tyrosine-phosphatase</fullName>
        <ecNumber evidence="2">3.1.3.48</ecNumber>
    </recommendedName>
</protein>
<dbReference type="Gene3D" id="3.40.50.2300">
    <property type="match status" value="1"/>
</dbReference>
<feature type="active site" evidence="6">
    <location>
        <position position="37"/>
    </location>
</feature>
<comment type="similarity">
    <text evidence="1">Belongs to the low molecular weight phosphotyrosine protein phosphatase family.</text>
</comment>
<dbReference type="InterPro" id="IPR017867">
    <property type="entry name" value="Tyr_phospatase_low_mol_wt"/>
</dbReference>
<reference evidence="8 9" key="1">
    <citation type="journal article" date="2011" name="Microb. Cell Fact.">
        <title>Genomic analysis reveals Lactobacillus sanfranciscensis as stable element in traditional sourdoughs.</title>
        <authorList>
            <person name="Vogel R.F."/>
            <person name="Pavlovic M."/>
            <person name="Ehrmann M.A."/>
            <person name="Wiezer A."/>
            <person name="Liesegang H."/>
            <person name="Offschanka S."/>
            <person name="Voget S."/>
            <person name="Angelov A."/>
            <person name="Bocker G."/>
            <person name="Liebl W."/>
        </authorList>
    </citation>
    <scope>NUCLEOTIDE SEQUENCE [LARGE SCALE GENOMIC DNA]</scope>
    <source>
        <strain evidence="8 9">TMW 1.1304</strain>
    </source>
</reference>
<dbReference type="InterPro" id="IPR050438">
    <property type="entry name" value="LMW_PTPase"/>
</dbReference>
<feature type="active site" description="Proton donor" evidence="6">
    <location>
        <position position="148"/>
    </location>
</feature>
<dbReference type="GO" id="GO:0004725">
    <property type="term" value="F:protein tyrosine phosphatase activity"/>
    <property type="evidence" value="ECO:0007669"/>
    <property type="project" value="UniProtKB-EC"/>
</dbReference>
<keyword evidence="3" id="KW-0378">Hydrolase</keyword>
<keyword evidence="4" id="KW-0904">Protein phosphatase</keyword>
<name>G2KU48_FRUST</name>
<evidence type="ECO:0000256" key="3">
    <source>
        <dbReference type="ARBA" id="ARBA00022801"/>
    </source>
</evidence>
<dbReference type="SUPFAM" id="SSF52788">
    <property type="entry name" value="Phosphotyrosine protein phosphatases I"/>
    <property type="match status" value="1"/>
</dbReference>
<dbReference type="EMBL" id="CP002461">
    <property type="protein sequence ID" value="AEN98863.1"/>
    <property type="molecule type" value="Genomic_DNA"/>
</dbReference>
<dbReference type="HOGENOM" id="CLU_071415_2_3_9"/>
<evidence type="ECO:0000256" key="5">
    <source>
        <dbReference type="ARBA" id="ARBA00051722"/>
    </source>
</evidence>
<dbReference type="PRINTS" id="PR00719">
    <property type="entry name" value="LMWPTPASE"/>
</dbReference>
<dbReference type="PANTHER" id="PTHR11717:SF7">
    <property type="entry name" value="LOW MOLECULAR WEIGHT PHOSPHOTYROSINE PROTEIN PHOSPHATASE"/>
    <property type="match status" value="1"/>
</dbReference>
<evidence type="ECO:0000256" key="6">
    <source>
        <dbReference type="PIRSR" id="PIRSR617867-1"/>
    </source>
</evidence>
<dbReference type="AlphaFoldDB" id="G2KU48"/>
<feature type="domain" description="Phosphotyrosine protein phosphatase I" evidence="7">
    <location>
        <begin position="25"/>
        <end position="172"/>
    </location>
</feature>
<dbReference type="SMART" id="SM00226">
    <property type="entry name" value="LMWPc"/>
    <property type="match status" value="1"/>
</dbReference>
<evidence type="ECO:0000256" key="2">
    <source>
        <dbReference type="ARBA" id="ARBA00013064"/>
    </source>
</evidence>
<evidence type="ECO:0000313" key="8">
    <source>
        <dbReference type="EMBL" id="AEN98863.1"/>
    </source>
</evidence>
<evidence type="ECO:0000256" key="1">
    <source>
        <dbReference type="ARBA" id="ARBA00011063"/>
    </source>
</evidence>
<sequence length="180" mass="20572">MLKNSVIAMIVILEFSTWRLNMTKTKVLFVCLGNICRSPMAESMFKKMTSEKGIADYYQINSVATSSEELGNPPHPGAQAEMDRHQLNYNGHYSRPITAADISNADYIITMDESNLADLKQIIPNRDLSKLHLCMDIVPGQKGTSIVDPWYTHRFDKTYQMLNQSLPLWLKKMEKIRKEG</sequence>
<dbReference type="STRING" id="714313.LSA_04150"/>
<dbReference type="CDD" id="cd16343">
    <property type="entry name" value="LMWPTP"/>
    <property type="match status" value="1"/>
</dbReference>
<dbReference type="KEGG" id="lsn:LSA_04150"/>
<proteinExistence type="inferred from homology"/>
<keyword evidence="9" id="KW-1185">Reference proteome</keyword>
<gene>
    <name evidence="8" type="ordered locus">LSA_04150</name>
</gene>
<organism evidence="8 9">
    <name type="scientific">Fructilactobacillus sanfranciscensis (strain TMW 1.1304)</name>
    <name type="common">Lactobacillus sanfranciscensis</name>
    <dbReference type="NCBI Taxonomy" id="714313"/>
    <lineage>
        <taxon>Bacteria</taxon>
        <taxon>Bacillati</taxon>
        <taxon>Bacillota</taxon>
        <taxon>Bacilli</taxon>
        <taxon>Lactobacillales</taxon>
        <taxon>Lactobacillaceae</taxon>
        <taxon>Fructilactobacillus</taxon>
    </lineage>
</organism>
<evidence type="ECO:0000313" key="9">
    <source>
        <dbReference type="Proteomes" id="UP000001285"/>
    </source>
</evidence>
<feature type="active site" description="Nucleophile" evidence="6">
    <location>
        <position position="31"/>
    </location>
</feature>
<dbReference type="InterPro" id="IPR023485">
    <property type="entry name" value="Ptyr_pPase"/>
</dbReference>
<evidence type="ECO:0000256" key="4">
    <source>
        <dbReference type="ARBA" id="ARBA00022912"/>
    </source>
</evidence>
<dbReference type="eggNOG" id="COG0394">
    <property type="taxonomic scope" value="Bacteria"/>
</dbReference>
<dbReference type="InterPro" id="IPR036196">
    <property type="entry name" value="Ptyr_pPase_sf"/>
</dbReference>
<evidence type="ECO:0000259" key="7">
    <source>
        <dbReference type="SMART" id="SM00226"/>
    </source>
</evidence>